<feature type="chain" id="PRO_5026297102" evidence="1">
    <location>
        <begin position="25"/>
        <end position="218"/>
    </location>
</feature>
<dbReference type="Pfam" id="PF07589">
    <property type="entry name" value="PEP-CTERM"/>
    <property type="match status" value="1"/>
</dbReference>
<name>A0A6I4J2B4_9SPHN</name>
<comment type="caution">
    <text evidence="3">The sequence shown here is derived from an EMBL/GenBank/DDBJ whole genome shotgun (WGS) entry which is preliminary data.</text>
</comment>
<evidence type="ECO:0000313" key="3">
    <source>
        <dbReference type="EMBL" id="MVO78434.1"/>
    </source>
</evidence>
<dbReference type="NCBIfam" id="TIGR02595">
    <property type="entry name" value="PEP_CTERM"/>
    <property type="match status" value="1"/>
</dbReference>
<evidence type="ECO:0000259" key="2">
    <source>
        <dbReference type="Pfam" id="PF07589"/>
    </source>
</evidence>
<evidence type="ECO:0000256" key="1">
    <source>
        <dbReference type="SAM" id="SignalP"/>
    </source>
</evidence>
<dbReference type="NCBIfam" id="NF035944">
    <property type="entry name" value="PEPxxWA-CTERM"/>
    <property type="match status" value="1"/>
</dbReference>
<protein>
    <submittedName>
        <fullName evidence="3">PEPxxWA-CTERM sorting domain-containing protein</fullName>
    </submittedName>
</protein>
<dbReference type="RefSeq" id="WP_157027379.1">
    <property type="nucleotide sequence ID" value="NZ_WQMS01000013.1"/>
</dbReference>
<accession>A0A6I4J2B4</accession>
<gene>
    <name evidence="3" type="ORF">GON01_10875</name>
</gene>
<proteinExistence type="predicted"/>
<keyword evidence="4" id="KW-1185">Reference proteome</keyword>
<dbReference type="Proteomes" id="UP000441389">
    <property type="component" value="Unassembled WGS sequence"/>
</dbReference>
<sequence>MTKGALLKAVTLSSAMTLSAATSAATLYDQPYDGSGALIASQNDTGGGNGNFATVYDNFTLGGASTVTGVSFTGGYFNPPTVGNITSFTLNFYADNAGQPGSSLATASIPGNGGESCVSTICTYSVAVNFAAAAGTQYWLSIVPDVAFPPQWGWATGSNGDGVAYQDFFGSRSRLTADLAFTLTGNAAVPEPATWALMLGGFGLAGAALRRRRTLSFA</sequence>
<feature type="domain" description="Ice-binding protein C-terminal" evidence="2">
    <location>
        <begin position="188"/>
        <end position="212"/>
    </location>
</feature>
<dbReference type="InterPro" id="IPR013424">
    <property type="entry name" value="Ice-binding_C"/>
</dbReference>
<organism evidence="3 4">
    <name type="scientific">Sphingomonas horti</name>
    <dbReference type="NCBI Taxonomy" id="2682842"/>
    <lineage>
        <taxon>Bacteria</taxon>
        <taxon>Pseudomonadati</taxon>
        <taxon>Pseudomonadota</taxon>
        <taxon>Alphaproteobacteria</taxon>
        <taxon>Sphingomonadales</taxon>
        <taxon>Sphingomonadaceae</taxon>
        <taxon>Sphingomonas</taxon>
    </lineage>
</organism>
<dbReference type="EMBL" id="WQMS01000013">
    <property type="protein sequence ID" value="MVO78434.1"/>
    <property type="molecule type" value="Genomic_DNA"/>
</dbReference>
<evidence type="ECO:0000313" key="4">
    <source>
        <dbReference type="Proteomes" id="UP000441389"/>
    </source>
</evidence>
<keyword evidence="1" id="KW-0732">Signal</keyword>
<reference evidence="3 4" key="1">
    <citation type="submission" date="2019-12" db="EMBL/GenBank/DDBJ databases">
        <authorList>
            <person name="Huq M.A."/>
        </authorList>
    </citation>
    <scope>NUCLEOTIDE SEQUENCE [LARGE SCALE GENOMIC DNA]</scope>
    <source>
        <strain evidence="3 4">MAH-20</strain>
    </source>
</reference>
<feature type="signal peptide" evidence="1">
    <location>
        <begin position="1"/>
        <end position="24"/>
    </location>
</feature>
<dbReference type="AlphaFoldDB" id="A0A6I4J2B4"/>